<keyword evidence="3" id="KW-1185">Reference proteome</keyword>
<dbReference type="OrthoDB" id="8768428at2"/>
<accession>A0A0F4PW80</accession>
<dbReference type="InterPro" id="IPR011010">
    <property type="entry name" value="DNA_brk_join_enz"/>
</dbReference>
<comment type="caution">
    <text evidence="2">The sequence shown here is derived from an EMBL/GenBank/DDBJ whole genome shotgun (WGS) entry which is preliminary data.</text>
</comment>
<reference evidence="2 3" key="1">
    <citation type="journal article" date="2015" name="BMC Genomics">
        <title>Genome mining reveals unlocked bioactive potential of marine Gram-negative bacteria.</title>
        <authorList>
            <person name="Machado H."/>
            <person name="Sonnenschein E.C."/>
            <person name="Melchiorsen J."/>
            <person name="Gram L."/>
        </authorList>
    </citation>
    <scope>NUCLEOTIDE SEQUENCE [LARGE SCALE GENOMIC DNA]</scope>
    <source>
        <strain evidence="2 3">S3137</strain>
    </source>
</reference>
<evidence type="ECO:0000313" key="3">
    <source>
        <dbReference type="Proteomes" id="UP000033664"/>
    </source>
</evidence>
<dbReference type="GO" id="GO:0003677">
    <property type="term" value="F:DNA binding"/>
    <property type="evidence" value="ECO:0007669"/>
    <property type="project" value="InterPro"/>
</dbReference>
<dbReference type="GO" id="GO:0015074">
    <property type="term" value="P:DNA integration"/>
    <property type="evidence" value="ECO:0007669"/>
    <property type="project" value="InterPro"/>
</dbReference>
<proteinExistence type="predicted"/>
<evidence type="ECO:0000256" key="1">
    <source>
        <dbReference type="ARBA" id="ARBA00023172"/>
    </source>
</evidence>
<dbReference type="AlphaFoldDB" id="A0A0F4PW80"/>
<keyword evidence="1" id="KW-0233">DNA recombination</keyword>
<evidence type="ECO:0000313" key="2">
    <source>
        <dbReference type="EMBL" id="KJY98536.1"/>
    </source>
</evidence>
<dbReference type="Gene3D" id="1.10.443.10">
    <property type="entry name" value="Intergrase catalytic core"/>
    <property type="match status" value="1"/>
</dbReference>
<evidence type="ECO:0008006" key="4">
    <source>
        <dbReference type="Google" id="ProtNLM"/>
    </source>
</evidence>
<name>A0A0F4PW80_9GAMM</name>
<dbReference type="GO" id="GO:0006310">
    <property type="term" value="P:DNA recombination"/>
    <property type="evidence" value="ECO:0007669"/>
    <property type="project" value="UniProtKB-KW"/>
</dbReference>
<gene>
    <name evidence="2" type="ORF">TW72_12445</name>
</gene>
<organism evidence="2 3">
    <name type="scientific">Pseudoalteromonas ruthenica</name>
    <dbReference type="NCBI Taxonomy" id="151081"/>
    <lineage>
        <taxon>Bacteria</taxon>
        <taxon>Pseudomonadati</taxon>
        <taxon>Pseudomonadota</taxon>
        <taxon>Gammaproteobacteria</taxon>
        <taxon>Alteromonadales</taxon>
        <taxon>Pseudoalteromonadaceae</taxon>
        <taxon>Pseudoalteromonas</taxon>
    </lineage>
</organism>
<dbReference type="Proteomes" id="UP000033664">
    <property type="component" value="Unassembled WGS sequence"/>
</dbReference>
<protein>
    <recommendedName>
        <fullName evidence="4">Integrase</fullName>
    </recommendedName>
</protein>
<sequence length="686" mass="78920">MAYDPLLYPAIYRAHQKIVDDVPKLIAGRAWETLNTIVICREKTGEVTSVFGDDKWEVAPFISGRKNYKSAFDFKEFHSSPPLMLELKLITYGWLYVKASRSNVALKPISLITRLSKLKVAYRFLLEKKYESISALSCSENWKSFISHIVDLNLSQASISQVFGAINSVIRMKSWLRNDFNLKMIRSKELARKLSHNGTQQTLTIPEKLADQIYGRAIELVTNAYSFSEQLAKLNDELQESYLSGKAEVEKKIKNGKISYLTNSQGTLTNKQEFANRVNSYQRGKSKELLSNYNRCAPTSLQVFDVMEFRRLYGQVITACYICCGAFSGMRDSELGELSPNSHYVEQIEGREFHLLQSRTFKLGEKTETWVAAPIVAKAIEVASQLTERWRSEYSKSTNQRCNRLWLNQIHRSKPPVVVCDWNERLRRFCVQFNIVVTKDDLNECVTSNPQSQTRVKHTIKVNNPWPLTSHQFRRTFAFYAIKHRLGTTQALKQQFKHLYLQMSRWYGNGARAASLSNLQIDNELQELLETSQYEETANKFFDMINSDAQLSGTHGKAIMQMREDIPYIYSSWDVIYDAVKKGTLTLHGTMHSYCKNGYDCDMDGVVNPAFCVECKSGGSIIDENQAKNWQEKHTQLTSYLKIQKDLSPSVYAHCITQIRAAESVMEDFNIPYEQYKHPIEVTQYD</sequence>
<dbReference type="PATRIC" id="fig|151081.8.peg.2320"/>
<dbReference type="GeneID" id="58229302"/>
<dbReference type="SUPFAM" id="SSF56349">
    <property type="entry name" value="DNA breaking-rejoining enzymes"/>
    <property type="match status" value="1"/>
</dbReference>
<dbReference type="InterPro" id="IPR013762">
    <property type="entry name" value="Integrase-like_cat_sf"/>
</dbReference>
<dbReference type="EMBL" id="JXXZ01000010">
    <property type="protein sequence ID" value="KJY98536.1"/>
    <property type="molecule type" value="Genomic_DNA"/>
</dbReference>
<dbReference type="RefSeq" id="WP_045979659.1">
    <property type="nucleotide sequence ID" value="NZ_JXXY01000010.1"/>
</dbReference>